<protein>
    <submittedName>
        <fullName evidence="1">Uncharacterized protein</fullName>
    </submittedName>
</protein>
<dbReference type="Proteomes" id="UP001341840">
    <property type="component" value="Unassembled WGS sequence"/>
</dbReference>
<evidence type="ECO:0000313" key="1">
    <source>
        <dbReference type="EMBL" id="MED6171746.1"/>
    </source>
</evidence>
<organism evidence="1 2">
    <name type="scientific">Stylosanthes scabra</name>
    <dbReference type="NCBI Taxonomy" id="79078"/>
    <lineage>
        <taxon>Eukaryota</taxon>
        <taxon>Viridiplantae</taxon>
        <taxon>Streptophyta</taxon>
        <taxon>Embryophyta</taxon>
        <taxon>Tracheophyta</taxon>
        <taxon>Spermatophyta</taxon>
        <taxon>Magnoliopsida</taxon>
        <taxon>eudicotyledons</taxon>
        <taxon>Gunneridae</taxon>
        <taxon>Pentapetalae</taxon>
        <taxon>rosids</taxon>
        <taxon>fabids</taxon>
        <taxon>Fabales</taxon>
        <taxon>Fabaceae</taxon>
        <taxon>Papilionoideae</taxon>
        <taxon>50 kb inversion clade</taxon>
        <taxon>dalbergioids sensu lato</taxon>
        <taxon>Dalbergieae</taxon>
        <taxon>Pterocarpus clade</taxon>
        <taxon>Stylosanthes</taxon>
    </lineage>
</organism>
<accession>A0ABU6VHH7</accession>
<gene>
    <name evidence="1" type="ORF">PIB30_043625</name>
</gene>
<comment type="caution">
    <text evidence="1">The sequence shown here is derived from an EMBL/GenBank/DDBJ whole genome shotgun (WGS) entry which is preliminary data.</text>
</comment>
<dbReference type="EMBL" id="JASCZI010151290">
    <property type="protein sequence ID" value="MED6171746.1"/>
    <property type="molecule type" value="Genomic_DNA"/>
</dbReference>
<proteinExistence type="predicted"/>
<sequence>MHSFNLVPRSFLAAHLFSTNAAADHAALMPPPAPLRCRSSSPCRGLVSPRAVVPLAASFRCCSESSRAVAVAVPAASLPSALHRRRRSLSLHSTAAPVFDFCEFKEHNSKKNVGMIESEMLAGGGCPSPREHCQREAEATGKRKEKIRLDVILMIEPPWYPEIMCFLWKLLDLNMEGSIRVGELTIHLDDEYGPNSTMNEAAWLPSTTRHVKEQNSSARVFDAILKLTVVLL</sequence>
<keyword evidence="2" id="KW-1185">Reference proteome</keyword>
<name>A0ABU6VHH7_9FABA</name>
<reference evidence="1 2" key="1">
    <citation type="journal article" date="2023" name="Plants (Basel)">
        <title>Bridging the Gap: Combining Genomics and Transcriptomics Approaches to Understand Stylosanthes scabra, an Orphan Legume from the Brazilian Caatinga.</title>
        <authorList>
            <person name="Ferreira-Neto J.R.C."/>
            <person name="da Silva M.D."/>
            <person name="Binneck E."/>
            <person name="de Melo N.F."/>
            <person name="da Silva R.H."/>
            <person name="de Melo A.L.T.M."/>
            <person name="Pandolfi V."/>
            <person name="Bustamante F.O."/>
            <person name="Brasileiro-Vidal A.C."/>
            <person name="Benko-Iseppon A.M."/>
        </authorList>
    </citation>
    <scope>NUCLEOTIDE SEQUENCE [LARGE SCALE GENOMIC DNA]</scope>
    <source>
        <tissue evidence="1">Leaves</tissue>
    </source>
</reference>
<evidence type="ECO:0000313" key="2">
    <source>
        <dbReference type="Proteomes" id="UP001341840"/>
    </source>
</evidence>